<accession>A0ABW2C0J9</accession>
<evidence type="ECO:0000313" key="1">
    <source>
        <dbReference type="EMBL" id="MFC6868115.1"/>
    </source>
</evidence>
<reference evidence="2" key="1">
    <citation type="journal article" date="2019" name="Int. J. Syst. Evol. Microbiol.">
        <title>The Global Catalogue of Microorganisms (GCM) 10K type strain sequencing project: providing services to taxonomists for standard genome sequencing and annotation.</title>
        <authorList>
            <consortium name="The Broad Institute Genomics Platform"/>
            <consortium name="The Broad Institute Genome Sequencing Center for Infectious Disease"/>
            <person name="Wu L."/>
            <person name="Ma J."/>
        </authorList>
    </citation>
    <scope>NUCLEOTIDE SEQUENCE [LARGE SCALE GENOMIC DNA]</scope>
    <source>
        <strain evidence="2">KCTC 32255</strain>
    </source>
</reference>
<dbReference type="EMBL" id="JBHSXX010000001">
    <property type="protein sequence ID" value="MFC6868115.1"/>
    <property type="molecule type" value="Genomic_DNA"/>
</dbReference>
<proteinExistence type="predicted"/>
<protein>
    <submittedName>
        <fullName evidence="1">Uncharacterized protein</fullName>
    </submittedName>
</protein>
<evidence type="ECO:0000313" key="2">
    <source>
        <dbReference type="Proteomes" id="UP001596337"/>
    </source>
</evidence>
<gene>
    <name evidence="1" type="ORF">ACFQGD_13285</name>
</gene>
<sequence>MSERIDISDISGRKLSGGKSIDTEELTGKTFPYQFDPSLVEDIDLYESTPGEDLNWLEDIELMTEDGIPAVFDRYTNAFLKIHFEIPKGRENEYARKVLIKHLQSGNSYGIWLKHKHAKFPQPELGSWLKESETVGENWQPPVLEGWEKPVGH</sequence>
<organism evidence="1 2">
    <name type="scientific">Haloechinothrix salitolerans</name>
    <dbReference type="NCBI Taxonomy" id="926830"/>
    <lineage>
        <taxon>Bacteria</taxon>
        <taxon>Bacillati</taxon>
        <taxon>Actinomycetota</taxon>
        <taxon>Actinomycetes</taxon>
        <taxon>Pseudonocardiales</taxon>
        <taxon>Pseudonocardiaceae</taxon>
        <taxon>Haloechinothrix</taxon>
    </lineage>
</organism>
<comment type="caution">
    <text evidence="1">The sequence shown here is derived from an EMBL/GenBank/DDBJ whole genome shotgun (WGS) entry which is preliminary data.</text>
</comment>
<name>A0ABW2C0J9_9PSEU</name>
<keyword evidence="2" id="KW-1185">Reference proteome</keyword>
<dbReference type="Proteomes" id="UP001596337">
    <property type="component" value="Unassembled WGS sequence"/>
</dbReference>
<dbReference type="RefSeq" id="WP_345404688.1">
    <property type="nucleotide sequence ID" value="NZ_BAABLA010000118.1"/>
</dbReference>